<accession>A0ABV2SUG1</accession>
<organism evidence="1 2">
    <name type="scientific">Sediminicola arcticus</name>
    <dbReference type="NCBI Taxonomy" id="1574308"/>
    <lineage>
        <taxon>Bacteria</taxon>
        <taxon>Pseudomonadati</taxon>
        <taxon>Bacteroidota</taxon>
        <taxon>Flavobacteriia</taxon>
        <taxon>Flavobacteriales</taxon>
        <taxon>Flavobacteriaceae</taxon>
        <taxon>Sediminicola</taxon>
    </lineage>
</organism>
<dbReference type="Proteomes" id="UP001549799">
    <property type="component" value="Unassembled WGS sequence"/>
</dbReference>
<protein>
    <recommendedName>
        <fullName evidence="3">Host attachment protein</fullName>
    </recommendedName>
</protein>
<comment type="caution">
    <text evidence="1">The sequence shown here is derived from an EMBL/GenBank/DDBJ whole genome shotgun (WGS) entry which is preliminary data.</text>
</comment>
<dbReference type="InterPro" id="IPR042226">
    <property type="entry name" value="eFR1_2_sf"/>
</dbReference>
<evidence type="ECO:0000313" key="1">
    <source>
        <dbReference type="EMBL" id="MET6989909.1"/>
    </source>
</evidence>
<dbReference type="Gene3D" id="3.30.420.60">
    <property type="entry name" value="eRF1 domain 2"/>
    <property type="match status" value="1"/>
</dbReference>
<reference evidence="1 2" key="1">
    <citation type="submission" date="2024-07" db="EMBL/GenBank/DDBJ databases">
        <title>The genome sequence of type strain Sediminicola arcticus GDMCC 1.2805.</title>
        <authorList>
            <person name="Liu Y."/>
        </authorList>
    </citation>
    <scope>NUCLEOTIDE SEQUENCE [LARGE SCALE GENOMIC DNA]</scope>
    <source>
        <strain evidence="1 2">GDMCC 1.2805</strain>
    </source>
</reference>
<dbReference type="RefSeq" id="WP_354614290.1">
    <property type="nucleotide sequence ID" value="NZ_JBEXAE010000002.1"/>
</dbReference>
<name>A0ABV2SUG1_9FLAO</name>
<dbReference type="EMBL" id="JBEXAE010000002">
    <property type="protein sequence ID" value="MET6989909.1"/>
    <property type="molecule type" value="Genomic_DNA"/>
</dbReference>
<sequence length="137" mass="15678">MERVGIWLDKKEAKILRLSNGKEEFLTLKSEVEFFHPSGGGRAPFKWGGTQDVVRESSYMEREKQQLRSYFKNLVNVVGEVDAIAIFGPAITREKFGKELIDRYPSLASKIKVVAKKDSMTDNQVKALIKDYYKDSI</sequence>
<evidence type="ECO:0008006" key="3">
    <source>
        <dbReference type="Google" id="ProtNLM"/>
    </source>
</evidence>
<keyword evidence="2" id="KW-1185">Reference proteome</keyword>
<evidence type="ECO:0000313" key="2">
    <source>
        <dbReference type="Proteomes" id="UP001549799"/>
    </source>
</evidence>
<gene>
    <name evidence="1" type="ORF">ABXZ36_04515</name>
</gene>
<proteinExistence type="predicted"/>
<dbReference type="SUPFAM" id="SSF53137">
    <property type="entry name" value="Translational machinery components"/>
    <property type="match status" value="1"/>
</dbReference>